<dbReference type="AlphaFoldDB" id="A0A7V3V032"/>
<protein>
    <submittedName>
        <fullName evidence="1">Uncharacterized protein</fullName>
    </submittedName>
</protein>
<gene>
    <name evidence="1" type="ORF">ENX16_04270</name>
</gene>
<comment type="caution">
    <text evidence="1">The sequence shown here is derived from an EMBL/GenBank/DDBJ whole genome shotgun (WGS) entry which is preliminary data.</text>
</comment>
<proteinExistence type="predicted"/>
<accession>A0A7V3V032</accession>
<reference evidence="1" key="1">
    <citation type="journal article" date="2020" name="mSystems">
        <title>Genome- and Community-Level Interaction Insights into Carbon Utilization and Element Cycling Functions of Hydrothermarchaeota in Hydrothermal Sediment.</title>
        <authorList>
            <person name="Zhou Z."/>
            <person name="Liu Y."/>
            <person name="Xu W."/>
            <person name="Pan J."/>
            <person name="Luo Z.H."/>
            <person name="Li M."/>
        </authorList>
    </citation>
    <scope>NUCLEOTIDE SEQUENCE [LARGE SCALE GENOMIC DNA]</scope>
    <source>
        <strain evidence="1">SpSt-914</strain>
    </source>
</reference>
<evidence type="ECO:0000313" key="1">
    <source>
        <dbReference type="EMBL" id="HGD13276.1"/>
    </source>
</evidence>
<sequence>MRSGLHICSFFLLTGLFFCTCIYPVENQKYPIEKINADIYKELTRLKTFRFTLWYRTDMPVHLTARYTGQWEGPDKELWDGFLNRDGVKQQVRLRAKNDVQFILTDSGWQVQPRGLETQIFSQLEQMFIDVQLNYTGQVHNNYCFEFKPRMTLIDPLRLKDITGELEVDRTSGLPVRIYLTNAQKSAEWELRLSHFNRAGKVQIPFVAATKLYLFSPHCLHCKVRKKFTRMFINRLDRIRIDYRLKWRGNCLQVQLERVLSRAALELLSTRGKVELWRGRWLGLKETAMGKVLGVGIDPASRVELLEKIGENSSLISEIDSLTSQKQKLIVEAGGGNQNLDSKYILLIDDRVIGITDDVRVFAGKDEGHKTVLIFSDIAPEEVLPIISALINSQPLPFSPKFKIQY</sequence>
<organism evidence="1">
    <name type="scientific">candidate division WOR-3 bacterium</name>
    <dbReference type="NCBI Taxonomy" id="2052148"/>
    <lineage>
        <taxon>Bacteria</taxon>
        <taxon>Bacteria division WOR-3</taxon>
    </lineage>
</organism>
<name>A0A7V3V032_UNCW3</name>
<dbReference type="EMBL" id="DTMZ01000100">
    <property type="protein sequence ID" value="HGD13276.1"/>
    <property type="molecule type" value="Genomic_DNA"/>
</dbReference>